<accession>A0A7S3ZLB9</accession>
<feature type="region of interest" description="Disordered" evidence="1">
    <location>
        <begin position="1"/>
        <end position="152"/>
    </location>
</feature>
<feature type="region of interest" description="Disordered" evidence="1">
    <location>
        <begin position="278"/>
        <end position="301"/>
    </location>
</feature>
<evidence type="ECO:0008006" key="5">
    <source>
        <dbReference type="Google" id="ProtNLM"/>
    </source>
</evidence>
<dbReference type="Gene3D" id="1.10.260.100">
    <property type="match status" value="1"/>
</dbReference>
<sequence>MAATDKSLLAEPTGSSHLKKLVIDAPSTSDQPKVIDVDAPPPPPEDDLEVEEVEPSLADLMMGDALQNKAERAAKTAKEEKRMKKSFGDGMKKGLKKGFFDKKPSSKKQPAKPKPKPKEDEMPTITRSSKKEPGEVMQSMKEEIASSMAQDRHPLAAALQGGEWVTPDLIKEMAKRPVLAKGMSNPKYQARFAASVYIYWCSVAAMALRESDSRAVTPSGFAASRRWRRDDIRHAQAALQELQKDPKNGAKKFDSDPELKRFLTEFCEVMGSHMIKLAGDEDAPKPSTPALPTEKEKKEMGPLCSQIAEDCANGKGPEPCKTKKEQDEVDAVLKNEELRELLMNPKTQELMQRCSDPRAFQEAMRDPANRAIIGKLEQAGLVQLQR</sequence>
<name>A0A7S3ZLB9_9STRA</name>
<feature type="compositionally biased region" description="Basic and acidic residues" evidence="1">
    <location>
        <begin position="69"/>
        <end position="104"/>
    </location>
</feature>
<feature type="compositionally biased region" description="Basic and acidic residues" evidence="1">
    <location>
        <begin position="129"/>
        <end position="152"/>
    </location>
</feature>
<keyword evidence="4" id="KW-1185">Reference proteome</keyword>
<dbReference type="Proteomes" id="UP000789595">
    <property type="component" value="Unassembled WGS sequence"/>
</dbReference>
<reference evidence="2" key="1">
    <citation type="submission" date="2021-01" db="EMBL/GenBank/DDBJ databases">
        <authorList>
            <person name="Corre E."/>
            <person name="Pelletier E."/>
            <person name="Niang G."/>
            <person name="Scheremetjew M."/>
            <person name="Finn R."/>
            <person name="Kale V."/>
            <person name="Holt S."/>
            <person name="Cochrane G."/>
            <person name="Meng A."/>
            <person name="Brown T."/>
            <person name="Cohen L."/>
        </authorList>
    </citation>
    <scope>NUCLEOTIDE SEQUENCE</scope>
    <source>
        <strain evidence="2">CCMP1756</strain>
    </source>
</reference>
<dbReference type="EMBL" id="CAKKNE010000004">
    <property type="protein sequence ID" value="CAH0374100.1"/>
    <property type="molecule type" value="Genomic_DNA"/>
</dbReference>
<dbReference type="AlphaFoldDB" id="A0A7S3ZLB9"/>
<evidence type="ECO:0000313" key="3">
    <source>
        <dbReference type="EMBL" id="CAH0374100.1"/>
    </source>
</evidence>
<reference evidence="3" key="2">
    <citation type="submission" date="2021-11" db="EMBL/GenBank/DDBJ databases">
        <authorList>
            <consortium name="Genoscope - CEA"/>
            <person name="William W."/>
        </authorList>
    </citation>
    <scope>NUCLEOTIDE SEQUENCE</scope>
</reference>
<dbReference type="EMBL" id="HBIW01002793">
    <property type="protein sequence ID" value="CAE0686907.1"/>
    <property type="molecule type" value="Transcribed_RNA"/>
</dbReference>
<protein>
    <recommendedName>
        <fullName evidence="5">STI1/HOP DP domain-containing protein</fullName>
    </recommendedName>
</protein>
<evidence type="ECO:0000313" key="2">
    <source>
        <dbReference type="EMBL" id="CAE0686907.1"/>
    </source>
</evidence>
<proteinExistence type="predicted"/>
<evidence type="ECO:0000256" key="1">
    <source>
        <dbReference type="SAM" id="MobiDB-lite"/>
    </source>
</evidence>
<organism evidence="2">
    <name type="scientific">Pelagomonas calceolata</name>
    <dbReference type="NCBI Taxonomy" id="35677"/>
    <lineage>
        <taxon>Eukaryota</taxon>
        <taxon>Sar</taxon>
        <taxon>Stramenopiles</taxon>
        <taxon>Ochrophyta</taxon>
        <taxon>Pelagophyceae</taxon>
        <taxon>Pelagomonadales</taxon>
        <taxon>Pelagomonadaceae</taxon>
        <taxon>Pelagomonas</taxon>
    </lineage>
</organism>
<evidence type="ECO:0000313" key="4">
    <source>
        <dbReference type="Proteomes" id="UP000789595"/>
    </source>
</evidence>
<feature type="compositionally biased region" description="Acidic residues" evidence="1">
    <location>
        <begin position="44"/>
        <end position="54"/>
    </location>
</feature>
<feature type="compositionally biased region" description="Basic residues" evidence="1">
    <location>
        <begin position="105"/>
        <end position="115"/>
    </location>
</feature>
<gene>
    <name evidence="2" type="ORF">PCAL00307_LOCUS2341</name>
    <name evidence="3" type="ORF">PECAL_4P13620</name>
</gene>
<dbReference type="OrthoDB" id="71407at2759"/>